<evidence type="ECO:0000259" key="6">
    <source>
        <dbReference type="PROSITE" id="PS51781"/>
    </source>
</evidence>
<dbReference type="AlphaFoldDB" id="A0A4R4E930"/>
<dbReference type="InterPro" id="IPR051202">
    <property type="entry name" value="Peptidase_C40"/>
</dbReference>
<dbReference type="PANTHER" id="PTHR47053">
    <property type="entry name" value="MUREIN DD-ENDOPEPTIDASE MEPH-RELATED"/>
    <property type="match status" value="1"/>
</dbReference>
<evidence type="ECO:0000256" key="2">
    <source>
        <dbReference type="ARBA" id="ARBA00022670"/>
    </source>
</evidence>
<dbReference type="Gene3D" id="2.30.30.40">
    <property type="entry name" value="SH3 Domains"/>
    <property type="match status" value="1"/>
</dbReference>
<gene>
    <name evidence="8" type="ORF">E0485_14085</name>
</gene>
<name>A0A4R4E930_9BACL</name>
<keyword evidence="4" id="KW-0788">Thiol protease</keyword>
<dbReference type="InterPro" id="IPR038765">
    <property type="entry name" value="Papain-like_cys_pep_sf"/>
</dbReference>
<dbReference type="InterPro" id="IPR000064">
    <property type="entry name" value="NLP_P60_dom"/>
</dbReference>
<feature type="domain" description="NlpC/P60" evidence="7">
    <location>
        <begin position="109"/>
        <end position="242"/>
    </location>
</feature>
<dbReference type="Pfam" id="PF00877">
    <property type="entry name" value="NLPC_P60"/>
    <property type="match status" value="1"/>
</dbReference>
<evidence type="ECO:0000256" key="1">
    <source>
        <dbReference type="ARBA" id="ARBA00007074"/>
    </source>
</evidence>
<dbReference type="PROSITE" id="PS51781">
    <property type="entry name" value="SH3B"/>
    <property type="match status" value="1"/>
</dbReference>
<feature type="chain" id="PRO_5039476866" evidence="5">
    <location>
        <begin position="22"/>
        <end position="243"/>
    </location>
</feature>
<comment type="caution">
    <text evidence="8">The sequence shown here is derived from an EMBL/GenBank/DDBJ whole genome shotgun (WGS) entry which is preliminary data.</text>
</comment>
<comment type="similarity">
    <text evidence="1">Belongs to the peptidase C40 family.</text>
</comment>
<protein>
    <submittedName>
        <fullName evidence="8">Uncharacterized protein</fullName>
    </submittedName>
</protein>
<evidence type="ECO:0000256" key="5">
    <source>
        <dbReference type="SAM" id="SignalP"/>
    </source>
</evidence>
<proteinExistence type="inferred from homology"/>
<keyword evidence="2" id="KW-0645">Protease</keyword>
<organism evidence="8 9">
    <name type="scientific">Paenibacillus albiflavus</name>
    <dbReference type="NCBI Taxonomy" id="2545760"/>
    <lineage>
        <taxon>Bacteria</taxon>
        <taxon>Bacillati</taxon>
        <taxon>Bacillota</taxon>
        <taxon>Bacilli</taxon>
        <taxon>Bacillales</taxon>
        <taxon>Paenibacillaceae</taxon>
        <taxon>Paenibacillus</taxon>
    </lineage>
</organism>
<dbReference type="GO" id="GO:0006508">
    <property type="term" value="P:proteolysis"/>
    <property type="evidence" value="ECO:0007669"/>
    <property type="project" value="UniProtKB-KW"/>
</dbReference>
<sequence>MKKFWLSALVAVLMFIGLSQASVTYAAASTSTIITTGSPYLKSAPYTQQGKTYGVVPKGTKLDVLEKTNQYYVKVKYKSQTGYISTKYIQYQDKEASPSNPNAKPENWEKVADRIIANAKKLQSKVKYQYGKYDEKNFIFDCSSFTAYLYKQEGINMKWGARAQFQGATEISKSQLRKGDLVFISTNKTAGYKDKVQKIGHVGIYIGDNKIIHNLSPEKDVTISDLNSTWYKNHYVTAARIIK</sequence>
<keyword evidence="3" id="KW-0378">Hydrolase</keyword>
<feature type="signal peptide" evidence="5">
    <location>
        <begin position="1"/>
        <end position="21"/>
    </location>
</feature>
<evidence type="ECO:0000313" key="8">
    <source>
        <dbReference type="EMBL" id="TCZ76326.1"/>
    </source>
</evidence>
<feature type="domain" description="SH3b" evidence="6">
    <location>
        <begin position="29"/>
        <end position="93"/>
    </location>
</feature>
<dbReference type="PROSITE" id="PS51935">
    <property type="entry name" value="NLPC_P60"/>
    <property type="match status" value="1"/>
</dbReference>
<evidence type="ECO:0000259" key="7">
    <source>
        <dbReference type="PROSITE" id="PS51935"/>
    </source>
</evidence>
<reference evidence="8 9" key="1">
    <citation type="submission" date="2019-03" db="EMBL/GenBank/DDBJ databases">
        <authorList>
            <person name="Kim M.K.M."/>
        </authorList>
    </citation>
    <scope>NUCLEOTIDE SEQUENCE [LARGE SCALE GENOMIC DNA]</scope>
    <source>
        <strain evidence="8 9">18JY21-1</strain>
    </source>
</reference>
<dbReference type="Gene3D" id="3.90.1720.10">
    <property type="entry name" value="endopeptidase domain like (from Nostoc punctiforme)"/>
    <property type="match status" value="1"/>
</dbReference>
<evidence type="ECO:0000256" key="4">
    <source>
        <dbReference type="ARBA" id="ARBA00022807"/>
    </source>
</evidence>
<keyword evidence="9" id="KW-1185">Reference proteome</keyword>
<evidence type="ECO:0000256" key="3">
    <source>
        <dbReference type="ARBA" id="ARBA00022801"/>
    </source>
</evidence>
<dbReference type="OrthoDB" id="9813118at2"/>
<dbReference type="SUPFAM" id="SSF54001">
    <property type="entry name" value="Cysteine proteinases"/>
    <property type="match status" value="1"/>
</dbReference>
<dbReference type="InterPro" id="IPR003646">
    <property type="entry name" value="SH3-like_bac-type"/>
</dbReference>
<keyword evidence="5" id="KW-0732">Signal</keyword>
<dbReference type="PANTHER" id="PTHR47053:SF1">
    <property type="entry name" value="MUREIN DD-ENDOPEPTIDASE MEPH-RELATED"/>
    <property type="match status" value="1"/>
</dbReference>
<dbReference type="Pfam" id="PF08239">
    <property type="entry name" value="SH3_3"/>
    <property type="match status" value="1"/>
</dbReference>
<dbReference type="RefSeq" id="WP_132418693.1">
    <property type="nucleotide sequence ID" value="NZ_SKFG01000013.1"/>
</dbReference>
<accession>A0A4R4E930</accession>
<evidence type="ECO:0000313" key="9">
    <source>
        <dbReference type="Proteomes" id="UP000295418"/>
    </source>
</evidence>
<dbReference type="Proteomes" id="UP000295418">
    <property type="component" value="Unassembled WGS sequence"/>
</dbReference>
<dbReference type="GO" id="GO:0008234">
    <property type="term" value="F:cysteine-type peptidase activity"/>
    <property type="evidence" value="ECO:0007669"/>
    <property type="project" value="UniProtKB-KW"/>
</dbReference>
<dbReference type="EMBL" id="SKFG01000013">
    <property type="protein sequence ID" value="TCZ76326.1"/>
    <property type="molecule type" value="Genomic_DNA"/>
</dbReference>